<feature type="compositionally biased region" description="Polar residues" evidence="1">
    <location>
        <begin position="27"/>
        <end position="37"/>
    </location>
</feature>
<accession>A0A061RVZ7</accession>
<protein>
    <submittedName>
        <fullName evidence="2">Uncharacterized protein</fullName>
    </submittedName>
</protein>
<dbReference type="EMBL" id="GBEZ01010773">
    <property type="protein sequence ID" value="JAC74944.1"/>
    <property type="molecule type" value="Transcribed_RNA"/>
</dbReference>
<evidence type="ECO:0000256" key="1">
    <source>
        <dbReference type="SAM" id="MobiDB-lite"/>
    </source>
</evidence>
<sequence length="71" mass="7925">SIESAASGTEREMHARNSRQDGRRAAQTASGRTSSQLPLVMRPRRCLERERPCCWPSGAVPPAWMIARSCR</sequence>
<dbReference type="AlphaFoldDB" id="A0A061RVZ7"/>
<organism evidence="2">
    <name type="scientific">Tetraselmis sp. GSL018</name>
    <dbReference type="NCBI Taxonomy" id="582737"/>
    <lineage>
        <taxon>Eukaryota</taxon>
        <taxon>Viridiplantae</taxon>
        <taxon>Chlorophyta</taxon>
        <taxon>core chlorophytes</taxon>
        <taxon>Chlorodendrophyceae</taxon>
        <taxon>Chlorodendrales</taxon>
        <taxon>Chlorodendraceae</taxon>
        <taxon>Tetraselmis</taxon>
    </lineage>
</organism>
<proteinExistence type="predicted"/>
<gene>
    <name evidence="2" type="ORF">TSPGSL018_24568</name>
</gene>
<name>A0A061RVZ7_9CHLO</name>
<feature type="region of interest" description="Disordered" evidence="1">
    <location>
        <begin position="1"/>
        <end position="38"/>
    </location>
</feature>
<feature type="non-terminal residue" evidence="2">
    <location>
        <position position="1"/>
    </location>
</feature>
<feature type="compositionally biased region" description="Basic and acidic residues" evidence="1">
    <location>
        <begin position="9"/>
        <end position="24"/>
    </location>
</feature>
<evidence type="ECO:0000313" key="2">
    <source>
        <dbReference type="EMBL" id="JAC74944.1"/>
    </source>
</evidence>
<reference evidence="2" key="1">
    <citation type="submission" date="2014-05" db="EMBL/GenBank/DDBJ databases">
        <title>The transcriptome of the halophilic microalga Tetraselmis sp. GSL018 isolated from the Great Salt Lake, Utah.</title>
        <authorList>
            <person name="Jinkerson R.E."/>
            <person name="D'Adamo S."/>
            <person name="Posewitz M.C."/>
        </authorList>
    </citation>
    <scope>NUCLEOTIDE SEQUENCE</scope>
    <source>
        <strain evidence="2">GSL018</strain>
    </source>
</reference>